<dbReference type="Pfam" id="PF17921">
    <property type="entry name" value="Integrase_H2C2"/>
    <property type="match status" value="1"/>
</dbReference>
<feature type="domain" description="Integrase zinc-binding" evidence="2">
    <location>
        <begin position="176"/>
        <end position="218"/>
    </location>
</feature>
<keyword evidence="4" id="KW-1185">Reference proteome</keyword>
<dbReference type="InterPro" id="IPR050951">
    <property type="entry name" value="Retrovirus_Pol_polyprotein"/>
</dbReference>
<dbReference type="PANTHER" id="PTHR37984">
    <property type="entry name" value="PROTEIN CBG26694"/>
    <property type="match status" value="1"/>
</dbReference>
<evidence type="ECO:0000259" key="2">
    <source>
        <dbReference type="Pfam" id="PF17921"/>
    </source>
</evidence>
<dbReference type="SUPFAM" id="SSF56672">
    <property type="entry name" value="DNA/RNA polymerases"/>
    <property type="match status" value="1"/>
</dbReference>
<evidence type="ECO:0000256" key="1">
    <source>
        <dbReference type="SAM" id="MobiDB-lite"/>
    </source>
</evidence>
<dbReference type="EMBL" id="CP133612">
    <property type="protein sequence ID" value="WMV08393.1"/>
    <property type="molecule type" value="Genomic_DNA"/>
</dbReference>
<sequence>MYKMMVKEYCTAMLIHDMDISLVMVHAQQIEDQKLKERFRKAKRAKRGDNNFSHSRSERHGRSKFRQRLSGQGKLDPKKMVVVKSFPRPLSPSDIKSFLGLDGYYRRFVEGFSLIASPLTTLTHPKEDVKAKQGLDLNLEELKEVVLKKSVEAFSQGVYGVLCYQGHFCVPNVDYLREHILSEAHSSRYSIHLGASKMYRGLREVYWLNGMKKDIVEFMA</sequence>
<accession>A0AAF0T8R2</accession>
<evidence type="ECO:0000313" key="3">
    <source>
        <dbReference type="EMBL" id="WMV08393.1"/>
    </source>
</evidence>
<name>A0AAF0T8R2_SOLVR</name>
<dbReference type="InterPro" id="IPR041588">
    <property type="entry name" value="Integrase_H2C2"/>
</dbReference>
<proteinExistence type="predicted"/>
<gene>
    <name evidence="3" type="ORF">MTR67_001778</name>
</gene>
<dbReference type="InterPro" id="IPR043128">
    <property type="entry name" value="Rev_trsase/Diguanyl_cyclase"/>
</dbReference>
<dbReference type="Gene3D" id="3.30.70.270">
    <property type="match status" value="1"/>
</dbReference>
<organism evidence="3 4">
    <name type="scientific">Solanum verrucosum</name>
    <dbReference type="NCBI Taxonomy" id="315347"/>
    <lineage>
        <taxon>Eukaryota</taxon>
        <taxon>Viridiplantae</taxon>
        <taxon>Streptophyta</taxon>
        <taxon>Embryophyta</taxon>
        <taxon>Tracheophyta</taxon>
        <taxon>Spermatophyta</taxon>
        <taxon>Magnoliopsida</taxon>
        <taxon>eudicotyledons</taxon>
        <taxon>Gunneridae</taxon>
        <taxon>Pentapetalae</taxon>
        <taxon>asterids</taxon>
        <taxon>lamiids</taxon>
        <taxon>Solanales</taxon>
        <taxon>Solanaceae</taxon>
        <taxon>Solanoideae</taxon>
        <taxon>Solaneae</taxon>
        <taxon>Solanum</taxon>
    </lineage>
</organism>
<dbReference type="Proteomes" id="UP001234989">
    <property type="component" value="Chromosome 1"/>
</dbReference>
<feature type="region of interest" description="Disordered" evidence="1">
    <location>
        <begin position="41"/>
        <end position="72"/>
    </location>
</feature>
<dbReference type="AlphaFoldDB" id="A0AAF0T8R2"/>
<evidence type="ECO:0000313" key="4">
    <source>
        <dbReference type="Proteomes" id="UP001234989"/>
    </source>
</evidence>
<dbReference type="InterPro" id="IPR043502">
    <property type="entry name" value="DNA/RNA_pol_sf"/>
</dbReference>
<dbReference type="PANTHER" id="PTHR37984:SF5">
    <property type="entry name" value="PROTEIN NYNRIN-LIKE"/>
    <property type="match status" value="1"/>
</dbReference>
<reference evidence="3" key="1">
    <citation type="submission" date="2023-08" db="EMBL/GenBank/DDBJ databases">
        <title>A de novo genome assembly of Solanum verrucosum Schlechtendal, a Mexican diploid species geographically isolated from the other diploid A-genome species in potato relatives.</title>
        <authorList>
            <person name="Hosaka K."/>
        </authorList>
    </citation>
    <scope>NUCLEOTIDE SEQUENCE</scope>
    <source>
        <tissue evidence="3">Young leaves</tissue>
    </source>
</reference>
<protein>
    <recommendedName>
        <fullName evidence="2">Integrase zinc-binding domain-containing protein</fullName>
    </recommendedName>
</protein>